<organism evidence="1 2">
    <name type="scientific">Chytriomyces confervae</name>
    <dbReference type="NCBI Taxonomy" id="246404"/>
    <lineage>
        <taxon>Eukaryota</taxon>
        <taxon>Fungi</taxon>
        <taxon>Fungi incertae sedis</taxon>
        <taxon>Chytridiomycota</taxon>
        <taxon>Chytridiomycota incertae sedis</taxon>
        <taxon>Chytridiomycetes</taxon>
        <taxon>Chytridiales</taxon>
        <taxon>Chytriomycetaceae</taxon>
        <taxon>Chytriomyces</taxon>
    </lineage>
</organism>
<name>A0A507EQS3_9FUNG</name>
<protein>
    <submittedName>
        <fullName evidence="1">Uncharacterized protein</fullName>
    </submittedName>
</protein>
<sequence length="251" mass="27099">MPTLLNTASSNGTGASLQSMASPIRGTASAVLPQSTNPLARGCVDKAKEIHASIYSTSGHYKETVLAAYFNPAATFADPLVSVKGLHAVAQQYKFMTLFAAVSGHINSVTWAHNQATTSTQHSFSHASDEVVVIDALIVFTLLPWLPPALVNVPIRTVSTFIFDSAGRVVSHEDVWSIRDLIASMLGGLVGIVYDAFRTWNGTVSSWMIEYLVWFITFVRVSLLGAPKRTFSGIFMNRRDGTAKVGGSRAY</sequence>
<reference evidence="1 2" key="1">
    <citation type="journal article" date="2019" name="Sci. Rep.">
        <title>Comparative genomics of chytrid fungi reveal insights into the obligate biotrophic and pathogenic lifestyle of Synchytrium endobioticum.</title>
        <authorList>
            <person name="van de Vossenberg B.T.L.H."/>
            <person name="Warris S."/>
            <person name="Nguyen H.D.T."/>
            <person name="van Gent-Pelzer M.P.E."/>
            <person name="Joly D.L."/>
            <person name="van de Geest H.C."/>
            <person name="Bonants P.J.M."/>
            <person name="Smith D.S."/>
            <person name="Levesque C.A."/>
            <person name="van der Lee T.A.J."/>
        </authorList>
    </citation>
    <scope>NUCLEOTIDE SEQUENCE [LARGE SCALE GENOMIC DNA]</scope>
    <source>
        <strain evidence="1 2">CBS 675.73</strain>
    </source>
</reference>
<accession>A0A507EQS3</accession>
<dbReference type="OrthoDB" id="9995831at2759"/>
<keyword evidence="2" id="KW-1185">Reference proteome</keyword>
<dbReference type="Proteomes" id="UP000320333">
    <property type="component" value="Unassembled WGS sequence"/>
</dbReference>
<proteinExistence type="predicted"/>
<comment type="caution">
    <text evidence="1">The sequence shown here is derived from an EMBL/GenBank/DDBJ whole genome shotgun (WGS) entry which is preliminary data.</text>
</comment>
<dbReference type="EMBL" id="QEAP01000485">
    <property type="protein sequence ID" value="TPX65518.1"/>
    <property type="molecule type" value="Genomic_DNA"/>
</dbReference>
<dbReference type="AlphaFoldDB" id="A0A507EQS3"/>
<gene>
    <name evidence="1" type="ORF">CcCBS67573_g08103</name>
</gene>
<evidence type="ECO:0000313" key="1">
    <source>
        <dbReference type="EMBL" id="TPX65518.1"/>
    </source>
</evidence>
<evidence type="ECO:0000313" key="2">
    <source>
        <dbReference type="Proteomes" id="UP000320333"/>
    </source>
</evidence>